<dbReference type="AlphaFoldDB" id="A0A517XMW8"/>
<name>A0A517XMW8_9BACT</name>
<dbReference type="Proteomes" id="UP000319576">
    <property type="component" value="Chromosome"/>
</dbReference>
<evidence type="ECO:0000259" key="1">
    <source>
        <dbReference type="Pfam" id="PF00814"/>
    </source>
</evidence>
<dbReference type="RefSeq" id="WP_145234412.1">
    <property type="nucleotide sequence ID" value="NZ_CP036273.1"/>
</dbReference>
<sequence length="225" mass="23066" precursor="true">MGEHWLVIDTASRTGRLGLVRDGTVVGAAALDAARRHARDLTPAAAALLDAAGVKPAGLTGVVVSVGPGSFTGLRVGIMAAKALSYATGCALVAVPTFAAIANRAPAEAANLWVIADALQGQAYLQRYRGGEAVEPLRIVTAAEVLPAAPADVWFSGPGVATFEPLLADRSAAAEREPSVESLYAASRGIAPLTRAEMFELEPLYLRGSSAEEAAKKQAHEGGSP</sequence>
<proteinExistence type="predicted"/>
<evidence type="ECO:0000313" key="2">
    <source>
        <dbReference type="EMBL" id="QDU18850.1"/>
    </source>
</evidence>
<dbReference type="CDD" id="cd24032">
    <property type="entry name" value="ASKHA_NBD_TsaB"/>
    <property type="match status" value="1"/>
</dbReference>
<dbReference type="InterPro" id="IPR000905">
    <property type="entry name" value="Gcp-like_dom"/>
</dbReference>
<dbReference type="OrthoDB" id="9784166at2"/>
<dbReference type="SUPFAM" id="SSF53067">
    <property type="entry name" value="Actin-like ATPase domain"/>
    <property type="match status" value="1"/>
</dbReference>
<keyword evidence="3" id="KW-1185">Reference proteome</keyword>
<dbReference type="EMBL" id="CP036273">
    <property type="protein sequence ID" value="QDU18850.1"/>
    <property type="molecule type" value="Genomic_DNA"/>
</dbReference>
<dbReference type="Pfam" id="PF00814">
    <property type="entry name" value="TsaD"/>
    <property type="match status" value="1"/>
</dbReference>
<dbReference type="InterPro" id="IPR022496">
    <property type="entry name" value="T6A_TsaB"/>
</dbReference>
<feature type="domain" description="Gcp-like" evidence="1">
    <location>
        <begin position="32"/>
        <end position="131"/>
    </location>
</feature>
<dbReference type="InterPro" id="IPR043129">
    <property type="entry name" value="ATPase_NBD"/>
</dbReference>
<accession>A0A517XMW8</accession>
<dbReference type="GO" id="GO:0002949">
    <property type="term" value="P:tRNA threonylcarbamoyladenosine modification"/>
    <property type="evidence" value="ECO:0007669"/>
    <property type="project" value="InterPro"/>
</dbReference>
<dbReference type="Gene3D" id="3.30.420.40">
    <property type="match status" value="2"/>
</dbReference>
<reference evidence="2 3" key="1">
    <citation type="submission" date="2019-02" db="EMBL/GenBank/DDBJ databases">
        <title>Deep-cultivation of Planctomycetes and their phenomic and genomic characterization uncovers novel biology.</title>
        <authorList>
            <person name="Wiegand S."/>
            <person name="Jogler M."/>
            <person name="Boedeker C."/>
            <person name="Pinto D."/>
            <person name="Vollmers J."/>
            <person name="Rivas-Marin E."/>
            <person name="Kohn T."/>
            <person name="Peeters S.H."/>
            <person name="Heuer A."/>
            <person name="Rast P."/>
            <person name="Oberbeckmann S."/>
            <person name="Bunk B."/>
            <person name="Jeske O."/>
            <person name="Meyerdierks A."/>
            <person name="Storesund J.E."/>
            <person name="Kallscheuer N."/>
            <person name="Luecker S."/>
            <person name="Lage O.M."/>
            <person name="Pohl T."/>
            <person name="Merkel B.J."/>
            <person name="Hornburger P."/>
            <person name="Mueller R.-W."/>
            <person name="Bruemmer F."/>
            <person name="Labrenz M."/>
            <person name="Spormann A.M."/>
            <person name="Op den Camp H."/>
            <person name="Overmann J."/>
            <person name="Amann R."/>
            <person name="Jetten M.S.M."/>
            <person name="Mascher T."/>
            <person name="Medema M.H."/>
            <person name="Devos D.P."/>
            <person name="Kaster A.-K."/>
            <person name="Ovreas L."/>
            <person name="Rohde M."/>
            <person name="Galperin M.Y."/>
            <person name="Jogler C."/>
        </authorList>
    </citation>
    <scope>NUCLEOTIDE SEQUENCE [LARGE SCALE GENOMIC DNA]</scope>
    <source>
        <strain evidence="2 3">ETA_A1</strain>
    </source>
</reference>
<protein>
    <submittedName>
        <fullName evidence="2">tRNA threonylcarbamoyladenosine biosynthesis protein TsaB</fullName>
    </submittedName>
</protein>
<organism evidence="2 3">
    <name type="scientific">Urbifossiella limnaea</name>
    <dbReference type="NCBI Taxonomy" id="2528023"/>
    <lineage>
        <taxon>Bacteria</taxon>
        <taxon>Pseudomonadati</taxon>
        <taxon>Planctomycetota</taxon>
        <taxon>Planctomycetia</taxon>
        <taxon>Gemmatales</taxon>
        <taxon>Gemmataceae</taxon>
        <taxon>Urbifossiella</taxon>
    </lineage>
</organism>
<dbReference type="NCBIfam" id="TIGR03725">
    <property type="entry name" value="T6A_YeaZ"/>
    <property type="match status" value="1"/>
</dbReference>
<dbReference type="KEGG" id="uli:ETAA1_07460"/>
<gene>
    <name evidence="2" type="primary">tsaB</name>
    <name evidence="2" type="ORF">ETAA1_07460</name>
</gene>
<evidence type="ECO:0000313" key="3">
    <source>
        <dbReference type="Proteomes" id="UP000319576"/>
    </source>
</evidence>